<gene>
    <name evidence="1" type="ORF">EJD97_008954</name>
</gene>
<accession>A0A6N2C9S0</accession>
<comment type="caution">
    <text evidence="1">The sequence shown here is derived from an EMBL/GenBank/DDBJ whole genome shotgun (WGS) entry which is preliminary data.</text>
</comment>
<dbReference type="EMBL" id="RXGB01000236">
    <property type="protein sequence ID" value="TMX04403.1"/>
    <property type="molecule type" value="Genomic_DNA"/>
</dbReference>
<dbReference type="AlphaFoldDB" id="A0A6N2C9S0"/>
<organism evidence="1">
    <name type="scientific">Solanum chilense</name>
    <name type="common">Tomato</name>
    <name type="synonym">Lycopersicon chilense</name>
    <dbReference type="NCBI Taxonomy" id="4083"/>
    <lineage>
        <taxon>Eukaryota</taxon>
        <taxon>Viridiplantae</taxon>
        <taxon>Streptophyta</taxon>
        <taxon>Embryophyta</taxon>
        <taxon>Tracheophyta</taxon>
        <taxon>Spermatophyta</taxon>
        <taxon>Magnoliopsida</taxon>
        <taxon>eudicotyledons</taxon>
        <taxon>Gunneridae</taxon>
        <taxon>Pentapetalae</taxon>
        <taxon>asterids</taxon>
        <taxon>lamiids</taxon>
        <taxon>Solanales</taxon>
        <taxon>Solanaceae</taxon>
        <taxon>Solanoideae</taxon>
        <taxon>Solaneae</taxon>
        <taxon>Solanum</taxon>
        <taxon>Solanum subgen. Lycopersicon</taxon>
    </lineage>
</organism>
<proteinExistence type="predicted"/>
<reference evidence="1" key="1">
    <citation type="submission" date="2019-05" db="EMBL/GenBank/DDBJ databases">
        <title>The de novo reference genome and transcriptome assemblies of the wild tomato species Solanum chilense.</title>
        <authorList>
            <person name="Stam R."/>
            <person name="Nosenko T."/>
            <person name="Hoerger A.C."/>
            <person name="Stephan W."/>
            <person name="Seidel M.A."/>
            <person name="Kuhn J.M.M."/>
            <person name="Haberer G."/>
            <person name="Tellier A."/>
        </authorList>
    </citation>
    <scope>NUCLEOTIDE SEQUENCE</scope>
    <source>
        <tissue evidence="1">Mature leaves</tissue>
    </source>
</reference>
<protein>
    <submittedName>
        <fullName evidence="1">Uncharacterized protein</fullName>
    </submittedName>
</protein>
<evidence type="ECO:0000313" key="1">
    <source>
        <dbReference type="EMBL" id="TMX04403.1"/>
    </source>
</evidence>
<name>A0A6N2C9S0_SOLCI</name>
<sequence length="111" mass="12545">MIGGFGIESVRKRRNGATNGVTVGSLEHIDIEQKHLKTKEKCEKGREKRKNGSRLALVHQSYSQNRWIGEERINRGCFGGGLVMDYLARNNGEEGIYELAFTVKIIMEMGF</sequence>